<dbReference type="Gene3D" id="2.60.40.10">
    <property type="entry name" value="Immunoglobulins"/>
    <property type="match status" value="1"/>
</dbReference>
<protein>
    <recommendedName>
        <fullName evidence="4">MYCBP-associated protein</fullName>
    </recommendedName>
</protein>
<evidence type="ECO:0000313" key="3">
    <source>
        <dbReference type="Proteomes" id="UP000419144"/>
    </source>
</evidence>
<dbReference type="VEuPathDB" id="TriTrypDB:LtaPh_2308400"/>
<accession>A0A640KHB8</accession>
<dbReference type="InterPro" id="IPR013783">
    <property type="entry name" value="Ig-like_fold"/>
</dbReference>
<reference evidence="2" key="1">
    <citation type="submission" date="2019-11" db="EMBL/GenBank/DDBJ databases">
        <title>Leishmania tarentolae CDS.</title>
        <authorList>
            <person name="Goto Y."/>
            <person name="Yamagishi J."/>
        </authorList>
    </citation>
    <scope>NUCLEOTIDE SEQUENCE [LARGE SCALE GENOMIC DNA]</scope>
    <source>
        <strain evidence="2">Parrot Tar II</strain>
    </source>
</reference>
<evidence type="ECO:0000256" key="1">
    <source>
        <dbReference type="SAM" id="MobiDB-lite"/>
    </source>
</evidence>
<feature type="compositionally biased region" description="Polar residues" evidence="1">
    <location>
        <begin position="445"/>
        <end position="457"/>
    </location>
</feature>
<feature type="compositionally biased region" description="Pro residues" evidence="1">
    <location>
        <begin position="770"/>
        <end position="781"/>
    </location>
</feature>
<dbReference type="PANTHER" id="PTHR48421:SF1">
    <property type="entry name" value="MYCBP-ASSOCIATED PROTEIN"/>
    <property type="match status" value="1"/>
</dbReference>
<feature type="compositionally biased region" description="Polar residues" evidence="1">
    <location>
        <begin position="938"/>
        <end position="949"/>
    </location>
</feature>
<keyword evidence="3" id="KW-1185">Reference proteome</keyword>
<feature type="region of interest" description="Disordered" evidence="1">
    <location>
        <begin position="315"/>
        <end position="372"/>
    </location>
</feature>
<feature type="region of interest" description="Disordered" evidence="1">
    <location>
        <begin position="919"/>
        <end position="953"/>
    </location>
</feature>
<feature type="region of interest" description="Disordered" evidence="1">
    <location>
        <begin position="762"/>
        <end position="793"/>
    </location>
</feature>
<proteinExistence type="predicted"/>
<feature type="compositionally biased region" description="Polar residues" evidence="1">
    <location>
        <begin position="322"/>
        <end position="331"/>
    </location>
</feature>
<sequence length="1085" mass="116646">MQTRTDMMSRGLAQCGAAATDPYDERQRQTKALALWERQKVAWARMQQHLASRAASPSAASNGRHHKSSTVSFLHTLASAGSGGSSTARSFTGATTVARAKREDFGMLAVAQPRKANESSQTWEGLLRCTDARLSRRLVPIGRASFPYQLYSEARDPTTLPEDHMIYTRVVSEEDVAAAQNRMVGSHQFLDSTMQQVRQRAAAQSRVRAALTEAVADASGDATESEVTYVGGKGEKGSDAISYYETQLHHLAPYVQERLGHFLQPRTFLQVEGHSAPCASAEEVEAQKHALTGARLSSAPPVEYFPPPQRTQLWESLPPTAAPSSVESTLQPAGRAGKHKGPNSIGADSRHSYASSPTDNAKGGSGGFDEDDAFTKEVGSVMDYVSDGNVDTATPSELTCDTFVDWREGDVPEKCARKTQGVPTSPHHPLQVNKRGTSKHHQQSRTETGAEQGDNIQASGPAMELSTRSLFFHTRPQELLHGTVSLYNTGTTTIYFSWVPVDAVEEQLMQLDQDSRAVAMTDRKGAGGGNMREGGRSEECRRMQSDRDLISTMRITHSLAVHQRTARDTLFFLSSPMNGVVLPDEEGIFSFSVRANRAGLFQHTYELLTVPPAPERIFVCLRALVQSDGPSFEWLAAPVAAAIEAKVSLDAQRRLVQTVSMNVDAMEGSALSTHIKALDGAAEATAAAERKRRRAQEDAWNLANRLTFDHIPYAAAVYDKLEQLYTVVQETCRTLGRKEKTKTDATLEPASSIVAAVAQDARTKLSTSPAPSPAPTAPPQQEPAAPTTGIAASASGPVQWDGSLLLLMKQMMSVRDAATRQTFFEAFLVLLRAARASRQCSSRSGSAEVLNQEPLPLPALLSRAATALADSVKNRRAAMLKRECEDMLGQKLAPALTPFMRAFAAASGTALTREAVGVSSGGAASGSHSVSGKKRNTSPRSRSGETTMGESVGRVHGADASGAAFTEITKAQRVVLESIPAEELLSFSAIQSTPKAVAALETAEKEAVHAQRDSELAAERSVWIELYTAAFLEVVDAACNRGPLSACTAARLAELEDIQTSALLPIDLSADPIIPLTTGKGGKRK</sequence>
<dbReference type="PANTHER" id="PTHR48421">
    <property type="entry name" value="MYCBP-ASSOCIATED PROTEIN"/>
    <property type="match status" value="1"/>
</dbReference>
<evidence type="ECO:0008006" key="4">
    <source>
        <dbReference type="Google" id="ProtNLM"/>
    </source>
</evidence>
<feature type="region of interest" description="Disordered" evidence="1">
    <location>
        <begin position="416"/>
        <end position="457"/>
    </location>
</feature>
<organism evidence="2 3">
    <name type="scientific">Leishmania tarentolae</name>
    <name type="common">Sauroleishmania tarentolae</name>
    <dbReference type="NCBI Taxonomy" id="5689"/>
    <lineage>
        <taxon>Eukaryota</taxon>
        <taxon>Discoba</taxon>
        <taxon>Euglenozoa</taxon>
        <taxon>Kinetoplastea</taxon>
        <taxon>Metakinetoplastina</taxon>
        <taxon>Trypanosomatida</taxon>
        <taxon>Trypanosomatidae</taxon>
        <taxon>Leishmaniinae</taxon>
        <taxon>Leishmania</taxon>
        <taxon>lizard Leishmania</taxon>
    </lineage>
</organism>
<dbReference type="InterPro" id="IPR032707">
    <property type="entry name" value="MYCBPAP"/>
</dbReference>
<evidence type="ECO:0000313" key="2">
    <source>
        <dbReference type="EMBL" id="GET88718.1"/>
    </source>
</evidence>
<dbReference type="Proteomes" id="UP000419144">
    <property type="component" value="Unassembled WGS sequence"/>
</dbReference>
<gene>
    <name evidence="2" type="ORF">LtaPh_2308400</name>
</gene>
<dbReference type="OrthoDB" id="273750at2759"/>
<dbReference type="AlphaFoldDB" id="A0A640KHB8"/>
<comment type="caution">
    <text evidence="2">The sequence shown here is derived from an EMBL/GenBank/DDBJ whole genome shotgun (WGS) entry which is preliminary data.</text>
</comment>
<name>A0A640KHB8_LEITA</name>
<dbReference type="EMBL" id="BLBS01000030">
    <property type="protein sequence ID" value="GET88718.1"/>
    <property type="molecule type" value="Genomic_DNA"/>
</dbReference>